<dbReference type="Pfam" id="PF08240">
    <property type="entry name" value="ADH_N"/>
    <property type="match status" value="1"/>
</dbReference>
<dbReference type="InterPro" id="IPR036291">
    <property type="entry name" value="NAD(P)-bd_dom_sf"/>
</dbReference>
<reference evidence="2" key="1">
    <citation type="submission" date="2020-02" db="EMBL/GenBank/DDBJ databases">
        <authorList>
            <person name="Palmer J.M."/>
        </authorList>
    </citation>
    <scope>NUCLEOTIDE SEQUENCE</scope>
    <source>
        <strain evidence="2">EPUS1.4</strain>
        <tissue evidence="2">Thallus</tissue>
    </source>
</reference>
<evidence type="ECO:0000313" key="2">
    <source>
        <dbReference type="EMBL" id="KAF7509931.1"/>
    </source>
</evidence>
<dbReference type="CDD" id="cd05289">
    <property type="entry name" value="MDR_like_2"/>
    <property type="match status" value="1"/>
</dbReference>
<dbReference type="Gene3D" id="3.90.180.10">
    <property type="entry name" value="Medium-chain alcohol dehydrogenases, catalytic domain"/>
    <property type="match status" value="1"/>
</dbReference>
<sequence length="365" mass="39467">MATSTVPIADSALPSTAKTVIYDLPTRTLQLHANVPIPTPDPTKGDHLIRVQTTALCARELDWPFLYPDAIFSDNPEKLIIPGYDLGGVVVTSPPASPFQPGDEIYARTPASRPGNCREYTIARTGEMALKPKSMDWVETACVPLSVLTAWQALFVHGGIEAEGLVERVLRGSGGGGGGGGGSGGKKRVLVTAAAGGVGIWLVQLARIARCEVVAQIGSLENDKFVRSFGASQTVNYKDVSLKQWVETDGNNEVDIAIDLIGGKTLEECWYCVKDGGTLISIIEPPETRKPDGWEEMREGKKDVKSVFFIMEPIGSQLTEVSKLIDEGQCKPVLDSVWDLEETEKAFERLNSGHHRGKIVIKIAQ</sequence>
<dbReference type="PANTHER" id="PTHR43482:SF4">
    <property type="entry name" value="ALCOHOL DEHYDROGENASE, PUTATIVE (AFU_ORTHOLOGUE AFUA_7G06260)-RELATED"/>
    <property type="match status" value="1"/>
</dbReference>
<accession>A0A8H7AMZ0</accession>
<comment type="caution">
    <text evidence="2">The sequence shown here is derived from an EMBL/GenBank/DDBJ whole genome shotgun (WGS) entry which is preliminary data.</text>
</comment>
<dbReference type="PANTHER" id="PTHR43482">
    <property type="entry name" value="PROTEIN AST1-RELATED"/>
    <property type="match status" value="1"/>
</dbReference>
<dbReference type="InterPro" id="IPR011032">
    <property type="entry name" value="GroES-like_sf"/>
</dbReference>
<dbReference type="GO" id="GO:0016491">
    <property type="term" value="F:oxidoreductase activity"/>
    <property type="evidence" value="ECO:0007669"/>
    <property type="project" value="InterPro"/>
</dbReference>
<dbReference type="Gene3D" id="3.40.50.720">
    <property type="entry name" value="NAD(P)-binding Rossmann-like Domain"/>
    <property type="match status" value="1"/>
</dbReference>
<proteinExistence type="predicted"/>
<dbReference type="AlphaFoldDB" id="A0A8H7AMZ0"/>
<dbReference type="Pfam" id="PF13602">
    <property type="entry name" value="ADH_zinc_N_2"/>
    <property type="match status" value="1"/>
</dbReference>
<dbReference type="SUPFAM" id="SSF50129">
    <property type="entry name" value="GroES-like"/>
    <property type="match status" value="1"/>
</dbReference>
<dbReference type="OrthoDB" id="191139at2759"/>
<evidence type="ECO:0000259" key="1">
    <source>
        <dbReference type="SMART" id="SM00829"/>
    </source>
</evidence>
<name>A0A8H7AMZ0_9EURO</name>
<organism evidence="2 3">
    <name type="scientific">Endocarpon pusillum</name>
    <dbReference type="NCBI Taxonomy" id="364733"/>
    <lineage>
        <taxon>Eukaryota</taxon>
        <taxon>Fungi</taxon>
        <taxon>Dikarya</taxon>
        <taxon>Ascomycota</taxon>
        <taxon>Pezizomycotina</taxon>
        <taxon>Eurotiomycetes</taxon>
        <taxon>Chaetothyriomycetidae</taxon>
        <taxon>Verrucariales</taxon>
        <taxon>Verrucariaceae</taxon>
        <taxon>Endocarpon</taxon>
    </lineage>
</organism>
<evidence type="ECO:0000313" key="3">
    <source>
        <dbReference type="Proteomes" id="UP000606974"/>
    </source>
</evidence>
<dbReference type="Proteomes" id="UP000606974">
    <property type="component" value="Unassembled WGS sequence"/>
</dbReference>
<gene>
    <name evidence="2" type="ORF">GJ744_007245</name>
</gene>
<dbReference type="InterPro" id="IPR013154">
    <property type="entry name" value="ADH-like_N"/>
</dbReference>
<dbReference type="SMART" id="SM00829">
    <property type="entry name" value="PKS_ER"/>
    <property type="match status" value="1"/>
</dbReference>
<dbReference type="InterPro" id="IPR020843">
    <property type="entry name" value="ER"/>
</dbReference>
<protein>
    <recommendedName>
        <fullName evidence="1">Enoyl reductase (ER) domain-containing protein</fullName>
    </recommendedName>
</protein>
<dbReference type="SUPFAM" id="SSF51735">
    <property type="entry name" value="NAD(P)-binding Rossmann-fold domains"/>
    <property type="match status" value="1"/>
</dbReference>
<dbReference type="InterPro" id="IPR052585">
    <property type="entry name" value="Lipid_raft_assoc_Zn_ADH"/>
</dbReference>
<feature type="domain" description="Enoyl reductase (ER)" evidence="1">
    <location>
        <begin position="26"/>
        <end position="361"/>
    </location>
</feature>
<dbReference type="EMBL" id="JAACFV010000035">
    <property type="protein sequence ID" value="KAF7509931.1"/>
    <property type="molecule type" value="Genomic_DNA"/>
</dbReference>
<keyword evidence="3" id="KW-1185">Reference proteome</keyword>